<feature type="transmembrane region" description="Helical" evidence="7">
    <location>
        <begin position="139"/>
        <end position="168"/>
    </location>
</feature>
<dbReference type="PANTHER" id="PTHR19317:SF1">
    <property type="entry name" value="PRA1 FAMILY PROTEIN H"/>
    <property type="match status" value="1"/>
</dbReference>
<evidence type="ECO:0000256" key="2">
    <source>
        <dbReference type="ARBA" id="ARBA00004127"/>
    </source>
</evidence>
<gene>
    <name evidence="8" type="ORF">LITE_LOCUS14264</name>
</gene>
<evidence type="ECO:0000256" key="6">
    <source>
        <dbReference type="ARBA" id="ARBA00023136"/>
    </source>
</evidence>
<dbReference type="EMBL" id="CAMGYJ010000005">
    <property type="protein sequence ID" value="CAI0409140.1"/>
    <property type="molecule type" value="Genomic_DNA"/>
</dbReference>
<organism evidence="8 9">
    <name type="scientific">Linum tenue</name>
    <dbReference type="NCBI Taxonomy" id="586396"/>
    <lineage>
        <taxon>Eukaryota</taxon>
        <taxon>Viridiplantae</taxon>
        <taxon>Streptophyta</taxon>
        <taxon>Embryophyta</taxon>
        <taxon>Tracheophyta</taxon>
        <taxon>Spermatophyta</taxon>
        <taxon>Magnoliopsida</taxon>
        <taxon>eudicotyledons</taxon>
        <taxon>Gunneridae</taxon>
        <taxon>Pentapetalae</taxon>
        <taxon>rosids</taxon>
        <taxon>fabids</taxon>
        <taxon>Malpighiales</taxon>
        <taxon>Linaceae</taxon>
        <taxon>Linum</taxon>
    </lineage>
</organism>
<sequence length="242" mass="26526">MAFAANPLSVSVPDEAFESWLRDSGYLELIDQHSSSTAATTVNFTSTSDTAAEAATNDLDHASPTGGFFFDSLFPAISVLLSVLSTNPFSKLSAADFSAPTPSWTGAFIGDCGSYSFPSGSHQARIRVTENVKRYARNYATLFIVFFACSLYQMPLALVGLISCLAVWDMFKFSNKRWEWDRYPVLRQVLVRAAQCATAVVLIILNVQKALLCAIAVSYAVTILHATFRKLTPTSRQPPKKR</sequence>
<dbReference type="PANTHER" id="PTHR19317">
    <property type="entry name" value="PRENYLATED RAB ACCEPTOR 1-RELATED"/>
    <property type="match status" value="1"/>
</dbReference>
<evidence type="ECO:0000256" key="5">
    <source>
        <dbReference type="ARBA" id="ARBA00022989"/>
    </source>
</evidence>
<name>A0AAV0JJI9_9ROSI</name>
<comment type="caution">
    <text evidence="8">The sequence shown here is derived from an EMBL/GenBank/DDBJ whole genome shotgun (WGS) entry which is preliminary data.</text>
</comment>
<comment type="caution">
    <text evidence="7">Lacks conserved residue(s) required for the propagation of feature annotation.</text>
</comment>
<evidence type="ECO:0000313" key="9">
    <source>
        <dbReference type="Proteomes" id="UP001154282"/>
    </source>
</evidence>
<dbReference type="GO" id="GO:0005783">
    <property type="term" value="C:endoplasmic reticulum"/>
    <property type="evidence" value="ECO:0007669"/>
    <property type="project" value="UniProtKB-ARBA"/>
</dbReference>
<evidence type="ECO:0000256" key="1">
    <source>
        <dbReference type="ARBA" id="ARBA00002501"/>
    </source>
</evidence>
<keyword evidence="6 7" id="KW-0472">Membrane</keyword>
<evidence type="ECO:0000256" key="3">
    <source>
        <dbReference type="ARBA" id="ARBA00006483"/>
    </source>
</evidence>
<comment type="similarity">
    <text evidence="3 7">Belongs to the PRA1 family.</text>
</comment>
<accession>A0AAV0JJI9</accession>
<keyword evidence="5 7" id="KW-1133">Transmembrane helix</keyword>
<keyword evidence="4 7" id="KW-0812">Transmembrane</keyword>
<dbReference type="GO" id="GO:0016192">
    <property type="term" value="P:vesicle-mediated transport"/>
    <property type="evidence" value="ECO:0007669"/>
    <property type="project" value="TreeGrafter"/>
</dbReference>
<reference evidence="8" key="1">
    <citation type="submission" date="2022-08" db="EMBL/GenBank/DDBJ databases">
        <authorList>
            <person name="Gutierrez-Valencia J."/>
        </authorList>
    </citation>
    <scope>NUCLEOTIDE SEQUENCE</scope>
</reference>
<comment type="subcellular location">
    <subcellularLocation>
        <location evidence="2">Endomembrane system</location>
        <topology evidence="2">Multi-pass membrane protein</topology>
    </subcellularLocation>
    <subcellularLocation>
        <location evidence="7">Membrane</location>
        <topology evidence="7">Multi-pass membrane protein</topology>
    </subcellularLocation>
</comment>
<protein>
    <recommendedName>
        <fullName evidence="7">PRA1 family protein</fullName>
    </recommendedName>
</protein>
<keyword evidence="9" id="KW-1185">Reference proteome</keyword>
<dbReference type="GO" id="GO:0005794">
    <property type="term" value="C:Golgi apparatus"/>
    <property type="evidence" value="ECO:0007669"/>
    <property type="project" value="TreeGrafter"/>
</dbReference>
<evidence type="ECO:0000256" key="7">
    <source>
        <dbReference type="RuleBase" id="RU363107"/>
    </source>
</evidence>
<dbReference type="AlphaFoldDB" id="A0AAV0JJI9"/>
<comment type="function">
    <text evidence="1 7">May be involved in both secretory and endocytic intracellular trafficking in the endosomal/prevacuolar compartments.</text>
</comment>
<dbReference type="Proteomes" id="UP001154282">
    <property type="component" value="Unassembled WGS sequence"/>
</dbReference>
<proteinExistence type="inferred from homology"/>
<evidence type="ECO:0000313" key="8">
    <source>
        <dbReference type="EMBL" id="CAI0409140.1"/>
    </source>
</evidence>
<dbReference type="GO" id="GO:0016020">
    <property type="term" value="C:membrane"/>
    <property type="evidence" value="ECO:0007669"/>
    <property type="project" value="UniProtKB-SubCell"/>
</dbReference>
<dbReference type="InterPro" id="IPR004895">
    <property type="entry name" value="Prenylated_rab_accept_PRA1"/>
</dbReference>
<dbReference type="Pfam" id="PF03208">
    <property type="entry name" value="PRA1"/>
    <property type="match status" value="1"/>
</dbReference>
<keyword evidence="7" id="KW-0813">Transport</keyword>
<evidence type="ECO:0000256" key="4">
    <source>
        <dbReference type="ARBA" id="ARBA00022692"/>
    </source>
</evidence>